<feature type="region of interest" description="Disordered" evidence="1">
    <location>
        <begin position="1"/>
        <end position="20"/>
    </location>
</feature>
<name>A0AAN2DDG8_RHIRH</name>
<evidence type="ECO:0000256" key="1">
    <source>
        <dbReference type="SAM" id="MobiDB-lite"/>
    </source>
</evidence>
<accession>A0AAN2DDG8</accession>
<feature type="compositionally biased region" description="Basic and acidic residues" evidence="1">
    <location>
        <begin position="150"/>
        <end position="161"/>
    </location>
</feature>
<gene>
    <name evidence="2" type="ORF">AGRHK599_LOCUS2178</name>
</gene>
<organism evidence="2 3">
    <name type="scientific">Rhizobium rhizogenes</name>
    <name type="common">Agrobacterium rhizogenes</name>
    <dbReference type="NCBI Taxonomy" id="359"/>
    <lineage>
        <taxon>Bacteria</taxon>
        <taxon>Pseudomonadati</taxon>
        <taxon>Pseudomonadota</taxon>
        <taxon>Alphaproteobacteria</taxon>
        <taxon>Hyphomicrobiales</taxon>
        <taxon>Rhizobiaceae</taxon>
        <taxon>Rhizobium/Agrobacterium group</taxon>
        <taxon>Rhizobium</taxon>
    </lineage>
</organism>
<dbReference type="EMBL" id="CAICSX020000001">
    <property type="protein sequence ID" value="CAD0213007.1"/>
    <property type="molecule type" value="Genomic_DNA"/>
</dbReference>
<reference evidence="2 3" key="1">
    <citation type="submission" date="2020-06" db="EMBL/GenBank/DDBJ databases">
        <authorList>
            <person name="De Coninck B."/>
            <person name="Ibrahim H."/>
        </authorList>
    </citation>
    <scope>NUCLEOTIDE SEQUENCE [LARGE SCALE GENOMIC DNA]</scope>
    <source>
        <strain evidence="2">Ag_rhizogenes_K599</strain>
    </source>
</reference>
<comment type="caution">
    <text evidence="2">The sequence shown here is derived from an EMBL/GenBank/DDBJ whole genome shotgun (WGS) entry which is preliminary data.</text>
</comment>
<proteinExistence type="predicted"/>
<dbReference type="Proteomes" id="UP000528185">
    <property type="component" value="Unassembled WGS sequence"/>
</dbReference>
<protein>
    <submittedName>
        <fullName evidence="2">Uncharacterized protein</fullName>
    </submittedName>
</protein>
<evidence type="ECO:0000313" key="2">
    <source>
        <dbReference type="EMBL" id="CAD0213007.1"/>
    </source>
</evidence>
<evidence type="ECO:0000313" key="3">
    <source>
        <dbReference type="Proteomes" id="UP000528185"/>
    </source>
</evidence>
<sequence length="177" mass="19199">MSRSSPCPFREADVPAHPRSGRTAYTCPIPVIERARGARWAGQAARTGEFPDVTVEAAGICPSSKQEPVWRADHMVKPGPHRLQNPALPFNTPAAMRPIYRFSTPLRNSGGDIGAYSKKSARCTKMKTDKIVAIGLKRLKTVLCHCGITDGERPLKRDASRKQKSRPAQAGGSPNGV</sequence>
<feature type="region of interest" description="Disordered" evidence="1">
    <location>
        <begin position="150"/>
        <end position="177"/>
    </location>
</feature>
<dbReference type="AlphaFoldDB" id="A0AAN2DDG8"/>